<dbReference type="InterPro" id="IPR001789">
    <property type="entry name" value="Sig_transdc_resp-reg_receiver"/>
</dbReference>
<dbReference type="PRINTS" id="PR00038">
    <property type="entry name" value="HTHLUXR"/>
</dbReference>
<evidence type="ECO:0000256" key="2">
    <source>
        <dbReference type="ARBA" id="ARBA00023015"/>
    </source>
</evidence>
<evidence type="ECO:0000313" key="9">
    <source>
        <dbReference type="Proteomes" id="UP000054024"/>
    </source>
</evidence>
<dbReference type="Pfam" id="PF00196">
    <property type="entry name" value="GerE"/>
    <property type="match status" value="1"/>
</dbReference>
<evidence type="ECO:0000313" key="8">
    <source>
        <dbReference type="EMBL" id="KUM76140.1"/>
    </source>
</evidence>
<dbReference type="InterPro" id="IPR000792">
    <property type="entry name" value="Tscrpt_reg_LuxR_C"/>
</dbReference>
<evidence type="ECO:0000256" key="1">
    <source>
        <dbReference type="ARBA" id="ARBA00022553"/>
    </source>
</evidence>
<dbReference type="InterPro" id="IPR011006">
    <property type="entry name" value="CheY-like_superfamily"/>
</dbReference>
<dbReference type="Pfam" id="PF00072">
    <property type="entry name" value="Response_reg"/>
    <property type="match status" value="1"/>
</dbReference>
<dbReference type="InterPro" id="IPR016032">
    <property type="entry name" value="Sig_transdc_resp-reg_C-effctor"/>
</dbReference>
<sequence length="211" mass="21909">MILGAAADIEVVADCGGAQAVETVLAHRPDVVMLDIRMPDVDGLTVLNRLKTALPGAQMPAVTMLTTFDTDEYLATALRDGAAGFLLKDTDPEQLAQAVRILAAGGGALDPTVTRTVIGGYVEGADDSQQARRAVSGLTNREREVLSLLGQGLSNATIAARMHLAHGTVKDHVSAILSKLGGLNRVQAAVLAERAGLVTDGPNRPGARREG</sequence>
<gene>
    <name evidence="8" type="ORF">AQI70_16020</name>
</gene>
<keyword evidence="9" id="KW-1185">Reference proteome</keyword>
<dbReference type="PANTHER" id="PTHR43214">
    <property type="entry name" value="TWO-COMPONENT RESPONSE REGULATOR"/>
    <property type="match status" value="1"/>
</dbReference>
<dbReference type="OrthoDB" id="9808843at2"/>
<dbReference type="SMART" id="SM00421">
    <property type="entry name" value="HTH_LUXR"/>
    <property type="match status" value="1"/>
</dbReference>
<dbReference type="SUPFAM" id="SSF46894">
    <property type="entry name" value="C-terminal effector domain of the bipartite response regulators"/>
    <property type="match status" value="1"/>
</dbReference>
<dbReference type="AlphaFoldDB" id="A0A124H2F4"/>
<dbReference type="STRING" id="146536.AQI70_16020"/>
<protein>
    <submittedName>
        <fullName evidence="8">Two-component system response regulator</fullName>
    </submittedName>
</protein>
<evidence type="ECO:0000259" key="6">
    <source>
        <dbReference type="PROSITE" id="PS50043"/>
    </source>
</evidence>
<keyword evidence="1 5" id="KW-0597">Phosphoprotein</keyword>
<dbReference type="PANTHER" id="PTHR43214:SF24">
    <property type="entry name" value="TRANSCRIPTIONAL REGULATORY PROTEIN NARL-RELATED"/>
    <property type="match status" value="1"/>
</dbReference>
<evidence type="ECO:0000256" key="5">
    <source>
        <dbReference type="PROSITE-ProRule" id="PRU00169"/>
    </source>
</evidence>
<dbReference type="EMBL" id="LMWJ01000010">
    <property type="protein sequence ID" value="KUM76140.1"/>
    <property type="molecule type" value="Genomic_DNA"/>
</dbReference>
<evidence type="ECO:0000256" key="3">
    <source>
        <dbReference type="ARBA" id="ARBA00023125"/>
    </source>
</evidence>
<dbReference type="Gene3D" id="3.40.50.2300">
    <property type="match status" value="1"/>
</dbReference>
<dbReference type="InterPro" id="IPR058245">
    <property type="entry name" value="NreC/VraR/RcsB-like_REC"/>
</dbReference>
<dbReference type="Proteomes" id="UP000054024">
    <property type="component" value="Unassembled WGS sequence"/>
</dbReference>
<dbReference type="GO" id="GO:0003677">
    <property type="term" value="F:DNA binding"/>
    <property type="evidence" value="ECO:0007669"/>
    <property type="project" value="UniProtKB-KW"/>
</dbReference>
<proteinExistence type="predicted"/>
<comment type="caution">
    <text evidence="8">The sequence shown here is derived from an EMBL/GenBank/DDBJ whole genome shotgun (WGS) entry which is preliminary data.</text>
</comment>
<dbReference type="GO" id="GO:0006355">
    <property type="term" value="P:regulation of DNA-templated transcription"/>
    <property type="evidence" value="ECO:0007669"/>
    <property type="project" value="InterPro"/>
</dbReference>
<name>A0A124H2F4_9ACTN</name>
<dbReference type="PROSITE" id="PS50043">
    <property type="entry name" value="HTH_LUXR_2"/>
    <property type="match status" value="1"/>
</dbReference>
<keyword evidence="3" id="KW-0238">DNA-binding</keyword>
<keyword evidence="4" id="KW-0804">Transcription</keyword>
<dbReference type="SMART" id="SM00448">
    <property type="entry name" value="REC"/>
    <property type="match status" value="1"/>
</dbReference>
<evidence type="ECO:0000259" key="7">
    <source>
        <dbReference type="PROSITE" id="PS50110"/>
    </source>
</evidence>
<dbReference type="PROSITE" id="PS50110">
    <property type="entry name" value="RESPONSE_REGULATORY"/>
    <property type="match status" value="1"/>
</dbReference>
<dbReference type="PROSITE" id="PS00622">
    <property type="entry name" value="HTH_LUXR_1"/>
    <property type="match status" value="1"/>
</dbReference>
<feature type="modified residue" description="4-aspartylphosphate" evidence="5">
    <location>
        <position position="35"/>
    </location>
</feature>
<feature type="domain" description="Response regulatory" evidence="7">
    <location>
        <begin position="1"/>
        <end position="103"/>
    </location>
</feature>
<dbReference type="SUPFAM" id="SSF52172">
    <property type="entry name" value="CheY-like"/>
    <property type="match status" value="1"/>
</dbReference>
<organism evidence="8 9">
    <name type="scientific">Streptomyces curacoi</name>
    <dbReference type="NCBI Taxonomy" id="146536"/>
    <lineage>
        <taxon>Bacteria</taxon>
        <taxon>Bacillati</taxon>
        <taxon>Actinomycetota</taxon>
        <taxon>Actinomycetes</taxon>
        <taxon>Kitasatosporales</taxon>
        <taxon>Streptomycetaceae</taxon>
        <taxon>Streptomyces</taxon>
    </lineage>
</organism>
<keyword evidence="2" id="KW-0805">Transcription regulation</keyword>
<dbReference type="GO" id="GO:0000160">
    <property type="term" value="P:phosphorelay signal transduction system"/>
    <property type="evidence" value="ECO:0007669"/>
    <property type="project" value="InterPro"/>
</dbReference>
<evidence type="ECO:0000256" key="4">
    <source>
        <dbReference type="ARBA" id="ARBA00023163"/>
    </source>
</evidence>
<dbReference type="CDD" id="cd06170">
    <property type="entry name" value="LuxR_C_like"/>
    <property type="match status" value="1"/>
</dbReference>
<feature type="domain" description="HTH luxR-type" evidence="6">
    <location>
        <begin position="131"/>
        <end position="196"/>
    </location>
</feature>
<dbReference type="CDD" id="cd17535">
    <property type="entry name" value="REC_NarL-like"/>
    <property type="match status" value="1"/>
</dbReference>
<accession>A0A124H2F4</accession>
<dbReference type="InterPro" id="IPR039420">
    <property type="entry name" value="WalR-like"/>
</dbReference>
<reference evidence="8 9" key="1">
    <citation type="submission" date="2015-10" db="EMBL/GenBank/DDBJ databases">
        <title>Draft genome sequence of Streptomyces curacoi DSM 40107, type strain for the species Streptomyces curacoi.</title>
        <authorList>
            <person name="Ruckert C."/>
            <person name="Winkler A."/>
            <person name="Kalinowski J."/>
            <person name="Kampfer P."/>
            <person name="Glaeser S."/>
        </authorList>
    </citation>
    <scope>NUCLEOTIDE SEQUENCE [LARGE SCALE GENOMIC DNA]</scope>
    <source>
        <strain evidence="8 9">DSM 40107</strain>
    </source>
</reference>